<evidence type="ECO:0000256" key="3">
    <source>
        <dbReference type="ARBA" id="ARBA00022519"/>
    </source>
</evidence>
<feature type="binding site" evidence="10">
    <location>
        <position position="207"/>
    </location>
    <ligand>
        <name>Mn(2+)</name>
        <dbReference type="ChEBI" id="CHEBI:29035"/>
        <label>1</label>
    </ligand>
</feature>
<proteinExistence type="inferred from homology"/>
<accession>A0A2U1CLG6</accession>
<feature type="binding site" evidence="10">
    <location>
        <position position="89"/>
    </location>
    <ligand>
        <name>Mn(2+)</name>
        <dbReference type="ChEBI" id="CHEBI:29035"/>
        <label>2</label>
    </ligand>
</feature>
<reference evidence="12 13" key="1">
    <citation type="submission" date="2018-04" db="EMBL/GenBank/DDBJ databases">
        <title>Genomic Encyclopedia of Type Strains, Phase IV (KMG-IV): sequencing the most valuable type-strain genomes for metagenomic binning, comparative biology and taxonomic classification.</title>
        <authorList>
            <person name="Goeker M."/>
        </authorList>
    </citation>
    <scope>NUCLEOTIDE SEQUENCE [LARGE SCALE GENOMIC DNA]</scope>
    <source>
        <strain evidence="12 13">DSM 10065</strain>
    </source>
</reference>
<keyword evidence="4 10" id="KW-0441">Lipid A biosynthesis</keyword>
<dbReference type="PANTHER" id="PTHR34990">
    <property type="entry name" value="UDP-2,3-DIACYLGLUCOSAMINE HYDROLASE-RELATED"/>
    <property type="match status" value="1"/>
</dbReference>
<keyword evidence="2 10" id="KW-0444">Lipid biosynthesis</keyword>
<comment type="cofactor">
    <cofactor evidence="10">
        <name>Mn(2+)</name>
        <dbReference type="ChEBI" id="CHEBI:29035"/>
    </cofactor>
    <text evidence="10">Binds 2 Mn(2+) ions per subunit in a binuclear metal center.</text>
</comment>
<comment type="caution">
    <text evidence="10">Lacks conserved residue(s) required for the propagation of feature annotation.</text>
</comment>
<evidence type="ECO:0000256" key="7">
    <source>
        <dbReference type="ARBA" id="ARBA00023098"/>
    </source>
</evidence>
<feature type="binding site" evidence="10">
    <location>
        <position position="17"/>
    </location>
    <ligand>
        <name>Mn(2+)</name>
        <dbReference type="ChEBI" id="CHEBI:29035"/>
        <label>1</label>
    </ligand>
</feature>
<dbReference type="GO" id="GO:0005737">
    <property type="term" value="C:cytoplasm"/>
    <property type="evidence" value="ECO:0007669"/>
    <property type="project" value="InterPro"/>
</dbReference>
<feature type="binding site" evidence="10">
    <location>
        <position position="170"/>
    </location>
    <ligand>
        <name>substrate</name>
    </ligand>
</feature>
<dbReference type="InterPro" id="IPR043461">
    <property type="entry name" value="LpxH-like"/>
</dbReference>
<evidence type="ECO:0000256" key="2">
    <source>
        <dbReference type="ARBA" id="ARBA00022516"/>
    </source>
</evidence>
<feature type="binding site" evidence="10">
    <location>
        <position position="48"/>
    </location>
    <ligand>
        <name>Mn(2+)</name>
        <dbReference type="ChEBI" id="CHEBI:29035"/>
        <label>1</label>
    </ligand>
</feature>
<feature type="binding site" evidence="10">
    <location>
        <begin position="89"/>
        <end position="90"/>
    </location>
    <ligand>
        <name>substrate</name>
    </ligand>
</feature>
<feature type="binding site" evidence="10">
    <location>
        <position position="124"/>
    </location>
    <ligand>
        <name>Mn(2+)</name>
        <dbReference type="ChEBI" id="CHEBI:29035"/>
        <label>2</label>
    </ligand>
</feature>
<comment type="similarity">
    <text evidence="10">Belongs to the LpxH family.</text>
</comment>
<comment type="pathway">
    <text evidence="10">Glycolipid biosynthesis; lipid IV(A) biosynthesis; lipid IV(A) from (3R)-3-hydroxytetradecanoyl-[acyl-carrier-protein] and UDP-N-acetyl-alpha-D-glucosamine: step 4/6.</text>
</comment>
<evidence type="ECO:0000256" key="9">
    <source>
        <dbReference type="ARBA" id="ARBA00023211"/>
    </source>
</evidence>
<keyword evidence="7 10" id="KW-0443">Lipid metabolism</keyword>
<dbReference type="HAMAP" id="MF_00575">
    <property type="entry name" value="LpxH"/>
    <property type="match status" value="1"/>
</dbReference>
<evidence type="ECO:0000256" key="10">
    <source>
        <dbReference type="HAMAP-Rule" id="MF_00575"/>
    </source>
</evidence>
<dbReference type="AlphaFoldDB" id="A0A2U1CLG6"/>
<evidence type="ECO:0000256" key="1">
    <source>
        <dbReference type="ARBA" id="ARBA00022475"/>
    </source>
</evidence>
<evidence type="ECO:0000256" key="6">
    <source>
        <dbReference type="ARBA" id="ARBA00022801"/>
    </source>
</evidence>
<dbReference type="NCBIfam" id="NF003743">
    <property type="entry name" value="PRK05340.1"/>
    <property type="match status" value="1"/>
</dbReference>
<evidence type="ECO:0000259" key="11">
    <source>
        <dbReference type="Pfam" id="PF00149"/>
    </source>
</evidence>
<keyword evidence="9 10" id="KW-0464">Manganese</keyword>
<feature type="binding site" evidence="10">
    <location>
        <position position="205"/>
    </location>
    <ligand>
        <name>Mn(2+)</name>
        <dbReference type="ChEBI" id="CHEBI:29035"/>
        <label>2</label>
    </ligand>
</feature>
<evidence type="ECO:0000256" key="8">
    <source>
        <dbReference type="ARBA" id="ARBA00023136"/>
    </source>
</evidence>
<keyword evidence="8 10" id="KW-0472">Membrane</keyword>
<dbReference type="InterPro" id="IPR004843">
    <property type="entry name" value="Calcineurin-like_PHP"/>
</dbReference>
<comment type="function">
    <text evidence="10">Hydrolyzes the pyrophosphate bond of UDP-2,3-diacylglucosamine to yield 2,3-diacylglucosamine 1-phosphate (lipid X) and UMP by catalyzing the attack of water at the alpha-P atom. Involved in the biosynthesis of lipid A, a phosphorylated glycolipid that anchors the lipopolysaccharide to the outer membrane of the cell.</text>
</comment>
<feature type="binding site" evidence="10">
    <location>
        <position position="132"/>
    </location>
    <ligand>
        <name>substrate</name>
    </ligand>
</feature>
<dbReference type="GO" id="GO:0030145">
    <property type="term" value="F:manganese ion binding"/>
    <property type="evidence" value="ECO:0007669"/>
    <property type="project" value="UniProtKB-UniRule"/>
</dbReference>
<dbReference type="OrthoDB" id="9783283at2"/>
<comment type="catalytic activity">
    <reaction evidence="10">
        <text>UDP-2-N,3-O-bis[(3R)-3-hydroxytetradecanoyl]-alpha-D-glucosamine + H2O = 2-N,3-O-bis[(3R)-3-hydroxytetradecanoyl]-alpha-D-glucosaminyl 1-phosphate + UMP + 2 H(+)</text>
        <dbReference type="Rhea" id="RHEA:25213"/>
        <dbReference type="ChEBI" id="CHEBI:15377"/>
        <dbReference type="ChEBI" id="CHEBI:15378"/>
        <dbReference type="ChEBI" id="CHEBI:57865"/>
        <dbReference type="ChEBI" id="CHEBI:57957"/>
        <dbReference type="ChEBI" id="CHEBI:78847"/>
        <dbReference type="EC" id="3.6.1.54"/>
    </reaction>
</comment>
<dbReference type="NCBIfam" id="TIGR01854">
    <property type="entry name" value="lipid_A_lpxH"/>
    <property type="match status" value="1"/>
</dbReference>
<dbReference type="InterPro" id="IPR010138">
    <property type="entry name" value="UDP-diacylglucosamine_Hdrlase"/>
</dbReference>
<dbReference type="GO" id="GO:0009245">
    <property type="term" value="P:lipid A biosynthetic process"/>
    <property type="evidence" value="ECO:0007669"/>
    <property type="project" value="UniProtKB-UniRule"/>
</dbReference>
<dbReference type="EMBL" id="QEKO01000003">
    <property type="protein sequence ID" value="PVY61856.1"/>
    <property type="molecule type" value="Genomic_DNA"/>
</dbReference>
<sequence length="254" mass="27946">MNSIALPGTVWLASDMHLGPATPGTRDAFLRFLDQACAQADALFLCGDIFDAWIGDDLALRAPPAWLREVLDALARAAAALPLWLGRGNRDFLIGRALSDHLGARLLDEPVCLQTAQGLVLVSHGDEYCTADVGYQRFKRIVHNPVIQRAFLSLSLARRQGIAEWARRRSMASHAGKAPEIMDVTPQAVHEAFQRTGAVAMVHGHTHRPATHTLQVEGATRFRVVLPDWDYDHGACRGGWAVIDDKGIHLRHFT</sequence>
<keyword evidence="3 10" id="KW-0997">Cell inner membrane</keyword>
<keyword evidence="6 10" id="KW-0378">Hydrolase</keyword>
<feature type="binding site" evidence="10">
    <location>
        <position position="177"/>
    </location>
    <ligand>
        <name>substrate</name>
    </ligand>
</feature>
<dbReference type="RefSeq" id="WP_116518828.1">
    <property type="nucleotide sequence ID" value="NZ_JACCEX010000003.1"/>
</dbReference>
<dbReference type="Gene3D" id="3.60.21.10">
    <property type="match status" value="1"/>
</dbReference>
<feature type="binding site" evidence="10">
    <location>
        <position position="48"/>
    </location>
    <ligand>
        <name>Mn(2+)</name>
        <dbReference type="ChEBI" id="CHEBI:29035"/>
        <label>2</label>
    </ligand>
</feature>
<dbReference type="GO" id="GO:0019897">
    <property type="term" value="C:extrinsic component of plasma membrane"/>
    <property type="evidence" value="ECO:0007669"/>
    <property type="project" value="UniProtKB-UniRule"/>
</dbReference>
<dbReference type="UniPathway" id="UPA00359">
    <property type="reaction ID" value="UER00480"/>
</dbReference>
<keyword evidence="1 10" id="KW-1003">Cell membrane</keyword>
<keyword evidence="5 10" id="KW-0479">Metal-binding</keyword>
<keyword evidence="13" id="KW-1185">Reference proteome</keyword>
<protein>
    <recommendedName>
        <fullName evidence="10">UDP-2,3-diacylglucosamine hydrolase</fullName>
        <ecNumber evidence="10">3.6.1.54</ecNumber>
    </recommendedName>
    <alternativeName>
        <fullName evidence="10">UDP-2,3-diacylglucosamine diphosphatase</fullName>
    </alternativeName>
</protein>
<dbReference type="Pfam" id="PF00149">
    <property type="entry name" value="Metallophos"/>
    <property type="match status" value="1"/>
</dbReference>
<evidence type="ECO:0000256" key="5">
    <source>
        <dbReference type="ARBA" id="ARBA00022723"/>
    </source>
</evidence>
<comment type="caution">
    <text evidence="12">The sequence shown here is derived from an EMBL/GenBank/DDBJ whole genome shotgun (WGS) entry which is preliminary data.</text>
</comment>
<dbReference type="STRING" id="1231391.GCA_000308195_00398"/>
<feature type="domain" description="Calcineurin-like phosphoesterase" evidence="11">
    <location>
        <begin position="9"/>
        <end position="209"/>
    </location>
</feature>
<evidence type="ECO:0000313" key="13">
    <source>
        <dbReference type="Proteomes" id="UP000246145"/>
    </source>
</evidence>
<dbReference type="InterPro" id="IPR029052">
    <property type="entry name" value="Metallo-depent_PP-like"/>
</dbReference>
<evidence type="ECO:0000256" key="4">
    <source>
        <dbReference type="ARBA" id="ARBA00022556"/>
    </source>
</evidence>
<dbReference type="CDD" id="cd07398">
    <property type="entry name" value="MPP_YbbF-LpxH"/>
    <property type="match status" value="1"/>
</dbReference>
<organism evidence="12 13">
    <name type="scientific">Pusillimonas noertemannii</name>
    <dbReference type="NCBI Taxonomy" id="305977"/>
    <lineage>
        <taxon>Bacteria</taxon>
        <taxon>Pseudomonadati</taxon>
        <taxon>Pseudomonadota</taxon>
        <taxon>Betaproteobacteria</taxon>
        <taxon>Burkholderiales</taxon>
        <taxon>Alcaligenaceae</taxon>
        <taxon>Pusillimonas</taxon>
    </lineage>
</organism>
<feature type="binding site" evidence="10">
    <location>
        <position position="205"/>
    </location>
    <ligand>
        <name>substrate</name>
    </ligand>
</feature>
<dbReference type="PANTHER" id="PTHR34990:SF1">
    <property type="entry name" value="UDP-2,3-DIACYLGLUCOSAMINE HYDROLASE"/>
    <property type="match status" value="1"/>
</dbReference>
<name>A0A2U1CLG6_9BURK</name>
<comment type="subcellular location">
    <subcellularLocation>
        <location evidence="10">Cell inner membrane</location>
        <topology evidence="10">Peripheral membrane protein</topology>
        <orientation evidence="10">Cytoplasmic side</orientation>
    </subcellularLocation>
</comment>
<feature type="binding site" evidence="10">
    <location>
        <position position="15"/>
    </location>
    <ligand>
        <name>Mn(2+)</name>
        <dbReference type="ChEBI" id="CHEBI:29035"/>
        <label>1</label>
    </ligand>
</feature>
<dbReference type="Proteomes" id="UP000246145">
    <property type="component" value="Unassembled WGS sequence"/>
</dbReference>
<dbReference type="SUPFAM" id="SSF56300">
    <property type="entry name" value="Metallo-dependent phosphatases"/>
    <property type="match status" value="1"/>
</dbReference>
<evidence type="ECO:0000313" key="12">
    <source>
        <dbReference type="EMBL" id="PVY61856.1"/>
    </source>
</evidence>
<dbReference type="EC" id="3.6.1.54" evidence="10"/>
<gene>
    <name evidence="10" type="primary">lpxH</name>
    <name evidence="12" type="ORF">C7440_2589</name>
</gene>
<dbReference type="GO" id="GO:0008758">
    <property type="term" value="F:UDP-2,3-diacylglucosamine hydrolase activity"/>
    <property type="evidence" value="ECO:0007669"/>
    <property type="project" value="UniProtKB-UniRule"/>
</dbReference>